<name>Q6ZFS2_ORYSJ</name>
<proteinExistence type="predicted"/>
<reference evidence="3" key="1">
    <citation type="journal article" date="2005" name="Nature">
        <title>The map-based sequence of the rice genome.</title>
        <authorList>
            <consortium name="International rice genome sequencing project (IRGSP)"/>
            <person name="Matsumoto T."/>
            <person name="Wu J."/>
            <person name="Kanamori H."/>
            <person name="Katayose Y."/>
            <person name="Fujisawa M."/>
            <person name="Namiki N."/>
            <person name="Mizuno H."/>
            <person name="Yamamoto K."/>
            <person name="Antonio B.A."/>
            <person name="Baba T."/>
            <person name="Sakata K."/>
            <person name="Nagamura Y."/>
            <person name="Aoki H."/>
            <person name="Arikawa K."/>
            <person name="Arita K."/>
            <person name="Bito T."/>
            <person name="Chiden Y."/>
            <person name="Fujitsuka N."/>
            <person name="Fukunaka R."/>
            <person name="Hamada M."/>
            <person name="Harada C."/>
            <person name="Hayashi A."/>
            <person name="Hijishita S."/>
            <person name="Honda M."/>
            <person name="Hosokawa S."/>
            <person name="Ichikawa Y."/>
            <person name="Idonuma A."/>
            <person name="Iijima M."/>
            <person name="Ikeda M."/>
            <person name="Ikeno M."/>
            <person name="Ito K."/>
            <person name="Ito S."/>
            <person name="Ito T."/>
            <person name="Ito Y."/>
            <person name="Ito Y."/>
            <person name="Iwabuchi A."/>
            <person name="Kamiya K."/>
            <person name="Karasawa W."/>
            <person name="Kurita K."/>
            <person name="Katagiri S."/>
            <person name="Kikuta A."/>
            <person name="Kobayashi H."/>
            <person name="Kobayashi N."/>
            <person name="Machita K."/>
            <person name="Maehara T."/>
            <person name="Masukawa M."/>
            <person name="Mizubayashi T."/>
            <person name="Mukai Y."/>
            <person name="Nagasaki H."/>
            <person name="Nagata Y."/>
            <person name="Naito S."/>
            <person name="Nakashima M."/>
            <person name="Nakama Y."/>
            <person name="Nakamichi Y."/>
            <person name="Nakamura M."/>
            <person name="Meguro A."/>
            <person name="Negishi M."/>
            <person name="Ohta I."/>
            <person name="Ohta T."/>
            <person name="Okamoto M."/>
            <person name="Ono N."/>
            <person name="Saji S."/>
            <person name="Sakaguchi M."/>
            <person name="Sakai K."/>
            <person name="Shibata M."/>
            <person name="Shimokawa T."/>
            <person name="Song J."/>
            <person name="Takazaki Y."/>
            <person name="Terasawa K."/>
            <person name="Tsugane M."/>
            <person name="Tsuji K."/>
            <person name="Ueda S."/>
            <person name="Waki K."/>
            <person name="Yamagata H."/>
            <person name="Yamamoto M."/>
            <person name="Yamamoto S."/>
            <person name="Yamane H."/>
            <person name="Yoshiki S."/>
            <person name="Yoshihara R."/>
            <person name="Yukawa K."/>
            <person name="Zhong H."/>
            <person name="Yano M."/>
            <person name="Yuan Q."/>
            <person name="Ouyang S."/>
            <person name="Liu J."/>
            <person name="Jones K.M."/>
            <person name="Gansberger K."/>
            <person name="Moffat K."/>
            <person name="Hill J."/>
            <person name="Bera J."/>
            <person name="Fadrosh D."/>
            <person name="Jin S."/>
            <person name="Johri S."/>
            <person name="Kim M."/>
            <person name="Overton L."/>
            <person name="Reardon M."/>
            <person name="Tsitrin T."/>
            <person name="Vuong H."/>
            <person name="Weaver B."/>
            <person name="Ciecko A."/>
            <person name="Tallon L."/>
            <person name="Jackson J."/>
            <person name="Pai G."/>
            <person name="Aken S.V."/>
            <person name="Utterback T."/>
            <person name="Reidmuller S."/>
            <person name="Feldblyum T."/>
            <person name="Hsiao J."/>
            <person name="Zismann V."/>
            <person name="Iobst S."/>
            <person name="de Vazeille A.R."/>
            <person name="Buell C.R."/>
            <person name="Ying K."/>
            <person name="Li Y."/>
            <person name="Lu T."/>
            <person name="Huang Y."/>
            <person name="Zhao Q."/>
            <person name="Feng Q."/>
            <person name="Zhang L."/>
            <person name="Zhu J."/>
            <person name="Weng Q."/>
            <person name="Mu J."/>
            <person name="Lu Y."/>
            <person name="Fan D."/>
            <person name="Liu Y."/>
            <person name="Guan J."/>
            <person name="Zhang Y."/>
            <person name="Yu S."/>
            <person name="Liu X."/>
            <person name="Zhang Y."/>
            <person name="Hong G."/>
            <person name="Han B."/>
            <person name="Choisne N."/>
            <person name="Demange N."/>
            <person name="Orjeda G."/>
            <person name="Samain S."/>
            <person name="Cattolico L."/>
            <person name="Pelletier E."/>
            <person name="Couloux A."/>
            <person name="Segurens B."/>
            <person name="Wincker P."/>
            <person name="D'Hont A."/>
            <person name="Scarpelli C."/>
            <person name="Weissenbach J."/>
            <person name="Salanoubat M."/>
            <person name="Quetier F."/>
            <person name="Yu Y."/>
            <person name="Kim H.R."/>
            <person name="Rambo T."/>
            <person name="Currie J."/>
            <person name="Collura K."/>
            <person name="Luo M."/>
            <person name="Yang T."/>
            <person name="Ammiraju J.S.S."/>
            <person name="Engler F."/>
            <person name="Soderlund C."/>
            <person name="Wing R.A."/>
            <person name="Palmer L.E."/>
            <person name="de la Bastide M."/>
            <person name="Spiegel L."/>
            <person name="Nascimento L."/>
            <person name="Zutavern T."/>
            <person name="O'Shaughnessy A."/>
            <person name="Dike S."/>
            <person name="Dedhia N."/>
            <person name="Preston R."/>
            <person name="Balija V."/>
            <person name="McCombie W.R."/>
            <person name="Chow T."/>
            <person name="Chen H."/>
            <person name="Chung M."/>
            <person name="Chen C."/>
            <person name="Shaw J."/>
            <person name="Wu H."/>
            <person name="Hsiao K."/>
            <person name="Chao Y."/>
            <person name="Chu M."/>
            <person name="Cheng C."/>
            <person name="Hour A."/>
            <person name="Lee P."/>
            <person name="Lin S."/>
            <person name="Lin Y."/>
            <person name="Liou J."/>
            <person name="Liu S."/>
            <person name="Hsing Y."/>
            <person name="Raghuvanshi S."/>
            <person name="Mohanty A."/>
            <person name="Bharti A.K."/>
            <person name="Gaur A."/>
            <person name="Gupta V."/>
            <person name="Kumar D."/>
            <person name="Ravi V."/>
            <person name="Vij S."/>
            <person name="Kapur A."/>
            <person name="Khurana P."/>
            <person name="Khurana P."/>
            <person name="Khurana J.P."/>
            <person name="Tyagi A.K."/>
            <person name="Gaikwad K."/>
            <person name="Singh A."/>
            <person name="Dalal V."/>
            <person name="Srivastava S."/>
            <person name="Dixit A."/>
            <person name="Pal A.K."/>
            <person name="Ghazi I.A."/>
            <person name="Yadav M."/>
            <person name="Pandit A."/>
            <person name="Bhargava A."/>
            <person name="Sureshbabu K."/>
            <person name="Batra K."/>
            <person name="Sharma T.R."/>
            <person name="Mohapatra T."/>
            <person name="Singh N.K."/>
            <person name="Messing J."/>
            <person name="Nelson A.B."/>
            <person name="Fuks G."/>
            <person name="Kavchok S."/>
            <person name="Keizer G."/>
            <person name="Linton E."/>
            <person name="Llaca V."/>
            <person name="Song R."/>
            <person name="Tanyolac B."/>
            <person name="Young S."/>
            <person name="Ho-Il K."/>
            <person name="Hahn J.H."/>
            <person name="Sangsakoo G."/>
            <person name="Vanavichit A."/>
            <person name="de Mattos Luiz.A.T."/>
            <person name="Zimmer P.D."/>
            <person name="Malone G."/>
            <person name="Dellagostin O."/>
            <person name="de Oliveira A.C."/>
            <person name="Bevan M."/>
            <person name="Bancroft I."/>
            <person name="Minx P."/>
            <person name="Cordum H."/>
            <person name="Wilson R."/>
            <person name="Cheng Z."/>
            <person name="Jin W."/>
            <person name="Jiang J."/>
            <person name="Leong S.A."/>
            <person name="Iwama H."/>
            <person name="Gojobori T."/>
            <person name="Itoh T."/>
            <person name="Niimura Y."/>
            <person name="Fujii Y."/>
            <person name="Habara T."/>
            <person name="Sakai H."/>
            <person name="Sato Y."/>
            <person name="Wilson G."/>
            <person name="Kumar K."/>
            <person name="McCouch S."/>
            <person name="Juretic N."/>
            <person name="Hoen D."/>
            <person name="Wright S."/>
            <person name="Bruskiewich R."/>
            <person name="Bureau T."/>
            <person name="Miyao A."/>
            <person name="Hirochika H."/>
            <person name="Nishikawa T."/>
            <person name="Kadowaki K."/>
            <person name="Sugiura M."/>
            <person name="Burr B."/>
            <person name="Sasaki T."/>
        </authorList>
    </citation>
    <scope>NUCLEOTIDE SEQUENCE [LARGE SCALE GENOMIC DNA]</scope>
    <source>
        <strain evidence="3">cv. Nipponbare</strain>
    </source>
</reference>
<dbReference type="Proteomes" id="UP000000763">
    <property type="component" value="Chromosome 8"/>
</dbReference>
<reference evidence="3" key="2">
    <citation type="journal article" date="2008" name="Nucleic Acids Res.">
        <title>The rice annotation project database (RAP-DB): 2008 update.</title>
        <authorList>
            <consortium name="The rice annotation project (RAP)"/>
        </authorList>
    </citation>
    <scope>GENOME REANNOTATION</scope>
    <source>
        <strain evidence="3">cv. Nipponbare</strain>
    </source>
</reference>
<accession>Q6ZFS2</accession>
<dbReference type="AlphaFoldDB" id="Q6ZFS2"/>
<sequence>MLEAGLDLSLSTSAHGIHYTPEASLDPSPATFTRGIHDRSQPQSVTGDLRTPRAALAPHWKLTSIPLPVTSARDLFALVCSWDSLSYGLCFLYGTYLKKSYGKHILCTKAFRAHSVQTN</sequence>
<evidence type="ECO:0000256" key="1">
    <source>
        <dbReference type="SAM" id="MobiDB-lite"/>
    </source>
</evidence>
<organism evidence="2 3">
    <name type="scientific">Oryza sativa subsp. japonica</name>
    <name type="common">Rice</name>
    <dbReference type="NCBI Taxonomy" id="39947"/>
    <lineage>
        <taxon>Eukaryota</taxon>
        <taxon>Viridiplantae</taxon>
        <taxon>Streptophyta</taxon>
        <taxon>Embryophyta</taxon>
        <taxon>Tracheophyta</taxon>
        <taxon>Spermatophyta</taxon>
        <taxon>Magnoliopsida</taxon>
        <taxon>Liliopsida</taxon>
        <taxon>Poales</taxon>
        <taxon>Poaceae</taxon>
        <taxon>BOP clade</taxon>
        <taxon>Oryzoideae</taxon>
        <taxon>Oryzeae</taxon>
        <taxon>Oryzinae</taxon>
        <taxon>Oryza</taxon>
        <taxon>Oryza sativa</taxon>
    </lineage>
</organism>
<protein>
    <submittedName>
        <fullName evidence="2">Uncharacterized protein</fullName>
    </submittedName>
</protein>
<feature type="region of interest" description="Disordered" evidence="1">
    <location>
        <begin position="20"/>
        <end position="48"/>
    </location>
</feature>
<evidence type="ECO:0000313" key="3">
    <source>
        <dbReference type="Proteomes" id="UP000000763"/>
    </source>
</evidence>
<evidence type="ECO:0000313" key="2">
    <source>
        <dbReference type="EMBL" id="BAD09253.1"/>
    </source>
</evidence>
<dbReference type="EMBL" id="AP004166">
    <property type="protein sequence ID" value="BAD09253.1"/>
    <property type="molecule type" value="Genomic_DNA"/>
</dbReference>
<gene>
    <name evidence="2" type="primary">OJ1499_A07.18</name>
</gene>